<dbReference type="GO" id="GO:0008703">
    <property type="term" value="F:5-amino-6-(5-phosphoribosylamino)uracil reductase activity"/>
    <property type="evidence" value="ECO:0007669"/>
    <property type="project" value="UniProtKB-EC"/>
</dbReference>
<dbReference type="InterPro" id="IPR002734">
    <property type="entry name" value="RibDG_C"/>
</dbReference>
<evidence type="ECO:0000256" key="1">
    <source>
        <dbReference type="ARBA" id="ARBA00004910"/>
    </source>
</evidence>
<dbReference type="GO" id="GO:0008835">
    <property type="term" value="F:diaminohydroxyphosphoribosylaminopyrimidine deaminase activity"/>
    <property type="evidence" value="ECO:0007669"/>
    <property type="project" value="InterPro"/>
</dbReference>
<feature type="region of interest" description="Disordered" evidence="6">
    <location>
        <begin position="460"/>
        <end position="523"/>
    </location>
</feature>
<comment type="pathway">
    <text evidence="1">Cofactor biosynthesis; riboflavin biosynthesis; 5-amino-6-(D-ribitylamino)uracil from GTP: step 3/4.</text>
</comment>
<feature type="region of interest" description="Disordered" evidence="6">
    <location>
        <begin position="545"/>
        <end position="623"/>
    </location>
</feature>
<dbReference type="InterPro" id="IPR002125">
    <property type="entry name" value="CMP_dCMP_dom"/>
</dbReference>
<feature type="compositionally biased region" description="Polar residues" evidence="6">
    <location>
        <begin position="1"/>
        <end position="10"/>
    </location>
</feature>
<gene>
    <name evidence="8" type="ORF">Vafri_8926</name>
</gene>
<dbReference type="InterPro" id="IPR012816">
    <property type="entry name" value="NADAR"/>
</dbReference>
<keyword evidence="9" id="KW-1185">Reference proteome</keyword>
<proteinExistence type="predicted"/>
<dbReference type="InterPro" id="IPR016193">
    <property type="entry name" value="Cytidine_deaminase-like"/>
</dbReference>
<dbReference type="CDD" id="cd15457">
    <property type="entry name" value="NADAR"/>
    <property type="match status" value="1"/>
</dbReference>
<evidence type="ECO:0000313" key="9">
    <source>
        <dbReference type="Proteomes" id="UP000747399"/>
    </source>
</evidence>
<evidence type="ECO:0000256" key="5">
    <source>
        <dbReference type="ARBA" id="ARBA00023268"/>
    </source>
</evidence>
<dbReference type="SUPFAM" id="SSF143990">
    <property type="entry name" value="YbiA-like"/>
    <property type="match status" value="2"/>
</dbReference>
<dbReference type="InterPro" id="IPR050765">
    <property type="entry name" value="Riboflavin_Biosynth_HTPR"/>
</dbReference>
<dbReference type="GO" id="GO:0050661">
    <property type="term" value="F:NADP binding"/>
    <property type="evidence" value="ECO:0007669"/>
    <property type="project" value="InterPro"/>
</dbReference>
<name>A0A8J4F0Z2_9CHLO</name>
<dbReference type="UniPathway" id="UPA00275">
    <property type="reaction ID" value="UER00402"/>
</dbReference>
<dbReference type="SUPFAM" id="SSF53597">
    <property type="entry name" value="Dihydrofolate reductase-like"/>
    <property type="match status" value="1"/>
</dbReference>
<accession>A0A8J4F0Z2</accession>
<evidence type="ECO:0000256" key="3">
    <source>
        <dbReference type="ARBA" id="ARBA00022857"/>
    </source>
</evidence>
<evidence type="ECO:0000256" key="2">
    <source>
        <dbReference type="ARBA" id="ARBA00013173"/>
    </source>
</evidence>
<dbReference type="InterPro" id="IPR024072">
    <property type="entry name" value="DHFR-like_dom_sf"/>
</dbReference>
<feature type="compositionally biased region" description="Basic and acidic residues" evidence="6">
    <location>
        <begin position="11"/>
        <end position="22"/>
    </location>
</feature>
<feature type="compositionally biased region" description="Gly residues" evidence="6">
    <location>
        <begin position="613"/>
        <end position="623"/>
    </location>
</feature>
<dbReference type="Gene3D" id="3.40.140.10">
    <property type="entry name" value="Cytidine Deaminase, domain 2"/>
    <property type="match status" value="1"/>
</dbReference>
<sequence length="838" mass="86324">MIPQRNQLCQRSRDGWGSDRHVGGHRKVQKRVECKAWSGRSGVSERDCVHLEHAAKLSESAAGVTQPHPNMACVLVGPDGRRIAEAFQRAQGTTSAEVQAVSAAGPAARGATAYLNLESGDCHGEAAAVDALVRGGVSRAVVGLRHPLRHLRSRAITMLRAGGLIVDVLADELAIGRNGLTFASAAATALTGGSGSFDSDDAAAAAAAAAYGAMTSCLSANEALLHRAVLRRPLGVLKYAMTLDGKIATNLGHSAWVSSPQSRALVFETRARSDAVIVGGNTVRRDNPRLTTRREGGHTPVRIVMSRTLDLPEDANLWDVTLAPTIVLTQRGARTRFQAALRSAGVEVVEFDFLTPESVADYCQERGFLQCFWECGGTLAAPTIASGVVHKVMAFVAPKIIGGVRAPTPVGELGFVEMTQAVELVDTAWSQVGPDLMITGYMPSSGGLWALEATLEAADEETAADAAAEPSVHLPAAPGKKAGASAPDGGPSVAAAAGAASGSKAGPSIAAKRRRGPGSPQSRSVAFYKAWDQWGALSNFSPHPITMPVEPHMPADLDGAAAATSNASSGGSSSSSFETNQAGGPLSNGAESSYSSNGVAEDRISSGASSSTSGGGVDGGSGGGCGGCGGNGATATRRWASVEHYYQAHKFSGGHHPDATTVMEAIAAAPSPEEAARIGRRTERTRPELVRRDWATAKVAFMLAALRAKFLTHPGPRAMLLATAGVSSASSLSSSMASASSNGVPALAGPTPPLGSGSATDGGVMCYELVEASPNDYYWGAGYERTGQNKLGRLLMQVRDELLEESNAMSCSSEHTWHLNDPLAAQAAASAAAPASRG</sequence>
<evidence type="ECO:0000256" key="6">
    <source>
        <dbReference type="SAM" id="MobiDB-lite"/>
    </source>
</evidence>
<dbReference type="InterPro" id="IPR004794">
    <property type="entry name" value="Eubact_RibD"/>
</dbReference>
<keyword evidence="5" id="KW-0511">Multifunctional enzyme</keyword>
<feature type="domain" description="CMP/dCMP-type deaminase" evidence="7">
    <location>
        <begin position="45"/>
        <end position="167"/>
    </location>
</feature>
<dbReference type="Gene3D" id="3.40.430.10">
    <property type="entry name" value="Dihydrofolate Reductase, subunit A"/>
    <property type="match status" value="1"/>
</dbReference>
<dbReference type="PANTHER" id="PTHR38011">
    <property type="entry name" value="DIHYDROFOLATE REDUCTASE FAMILY PROTEIN (AFU_ORTHOLOGUE AFUA_8G06820)"/>
    <property type="match status" value="1"/>
</dbReference>
<keyword evidence="4" id="KW-0560">Oxidoreductase</keyword>
<dbReference type="SUPFAM" id="SSF53927">
    <property type="entry name" value="Cytidine deaminase-like"/>
    <property type="match status" value="1"/>
</dbReference>
<dbReference type="Pfam" id="PF08719">
    <property type="entry name" value="NADAR"/>
    <property type="match status" value="2"/>
</dbReference>
<dbReference type="EMBL" id="BNCO01000014">
    <property type="protein sequence ID" value="GIL53284.1"/>
    <property type="molecule type" value="Genomic_DNA"/>
</dbReference>
<keyword evidence="3" id="KW-0521">NADP</keyword>
<feature type="region of interest" description="Disordered" evidence="6">
    <location>
        <begin position="1"/>
        <end position="27"/>
    </location>
</feature>
<evidence type="ECO:0000259" key="7">
    <source>
        <dbReference type="PROSITE" id="PS51747"/>
    </source>
</evidence>
<dbReference type="InterPro" id="IPR037238">
    <property type="entry name" value="YbiA-like_sf"/>
</dbReference>
<dbReference type="InterPro" id="IPR011549">
    <property type="entry name" value="RibD_C"/>
</dbReference>
<dbReference type="NCBIfam" id="TIGR00326">
    <property type="entry name" value="eubact_ribD"/>
    <property type="match status" value="1"/>
</dbReference>
<evidence type="ECO:0000256" key="4">
    <source>
        <dbReference type="ARBA" id="ARBA00023002"/>
    </source>
</evidence>
<feature type="compositionally biased region" description="Polar residues" evidence="6">
    <location>
        <begin position="589"/>
        <end position="598"/>
    </location>
</feature>
<dbReference type="GO" id="GO:0009231">
    <property type="term" value="P:riboflavin biosynthetic process"/>
    <property type="evidence" value="ECO:0007669"/>
    <property type="project" value="UniProtKB-UniPathway"/>
</dbReference>
<protein>
    <recommendedName>
        <fullName evidence="2">5-amino-6-(5-phosphoribosylamino)uracil reductase</fullName>
        <ecNumber evidence="2">1.1.1.193</ecNumber>
    </recommendedName>
</protein>
<reference evidence="8" key="1">
    <citation type="journal article" date="2021" name="Proc. Natl. Acad. Sci. U.S.A.">
        <title>Three genomes in the algal genus Volvox reveal the fate of a haploid sex-determining region after a transition to homothallism.</title>
        <authorList>
            <person name="Yamamoto K."/>
            <person name="Hamaji T."/>
            <person name="Kawai-Toyooka H."/>
            <person name="Matsuzaki R."/>
            <person name="Takahashi F."/>
            <person name="Nishimura Y."/>
            <person name="Kawachi M."/>
            <person name="Noguchi H."/>
            <person name="Minakuchi Y."/>
            <person name="Umen J.G."/>
            <person name="Toyoda A."/>
            <person name="Nozaki H."/>
        </authorList>
    </citation>
    <scope>NUCLEOTIDE SEQUENCE</scope>
    <source>
        <strain evidence="8">NIES-3780</strain>
    </source>
</reference>
<organism evidence="8 9">
    <name type="scientific">Volvox africanus</name>
    <dbReference type="NCBI Taxonomy" id="51714"/>
    <lineage>
        <taxon>Eukaryota</taxon>
        <taxon>Viridiplantae</taxon>
        <taxon>Chlorophyta</taxon>
        <taxon>core chlorophytes</taxon>
        <taxon>Chlorophyceae</taxon>
        <taxon>CS clade</taxon>
        <taxon>Chlamydomonadales</taxon>
        <taxon>Volvocaceae</taxon>
        <taxon>Volvox</taxon>
    </lineage>
</organism>
<dbReference type="PROSITE" id="PS51747">
    <property type="entry name" value="CYT_DCMP_DEAMINASES_2"/>
    <property type="match status" value="1"/>
</dbReference>
<dbReference type="AlphaFoldDB" id="A0A8J4F0Z2"/>
<feature type="compositionally biased region" description="Low complexity" evidence="6">
    <location>
        <begin position="464"/>
        <end position="510"/>
    </location>
</feature>
<dbReference type="EC" id="1.1.1.193" evidence="2"/>
<feature type="compositionally biased region" description="Low complexity" evidence="6">
    <location>
        <begin position="559"/>
        <end position="576"/>
    </location>
</feature>
<comment type="caution">
    <text evidence="8">The sequence shown here is derived from an EMBL/GenBank/DDBJ whole genome shotgun (WGS) entry which is preliminary data.</text>
</comment>
<dbReference type="Proteomes" id="UP000747399">
    <property type="component" value="Unassembled WGS sequence"/>
</dbReference>
<dbReference type="PANTHER" id="PTHR38011:SF7">
    <property type="entry name" value="2,5-DIAMINO-6-RIBOSYLAMINO-4(3H)-PYRIMIDINONE 5'-PHOSPHATE REDUCTASE"/>
    <property type="match status" value="1"/>
</dbReference>
<evidence type="ECO:0000313" key="8">
    <source>
        <dbReference type="EMBL" id="GIL53284.1"/>
    </source>
</evidence>
<dbReference type="Gene3D" id="1.10.357.40">
    <property type="entry name" value="YbiA-like"/>
    <property type="match status" value="1"/>
</dbReference>
<dbReference type="NCBIfam" id="TIGR00227">
    <property type="entry name" value="ribD_Cterm"/>
    <property type="match status" value="1"/>
</dbReference>
<dbReference type="Pfam" id="PF01872">
    <property type="entry name" value="RibD_C"/>
    <property type="match status" value="1"/>
</dbReference>